<dbReference type="Proteomes" id="UP001500748">
    <property type="component" value="Unassembled WGS sequence"/>
</dbReference>
<gene>
    <name evidence="1" type="ORF">GCM10022423_27010</name>
</gene>
<dbReference type="RefSeq" id="WP_345145156.1">
    <property type="nucleotide sequence ID" value="NZ_BAABDU010000004.1"/>
</dbReference>
<dbReference type="EMBL" id="BAABDU010000004">
    <property type="protein sequence ID" value="GAA3771509.1"/>
    <property type="molecule type" value="Genomic_DNA"/>
</dbReference>
<evidence type="ECO:0000313" key="2">
    <source>
        <dbReference type="Proteomes" id="UP001500748"/>
    </source>
</evidence>
<protein>
    <recommendedName>
        <fullName evidence="3">DUF4280 domain-containing protein</fullName>
    </recommendedName>
</protein>
<comment type="caution">
    <text evidence="1">The sequence shown here is derived from an EMBL/GenBank/DDBJ whole genome shotgun (WGS) entry which is preliminary data.</text>
</comment>
<sequence>MPEKLTEKAVLLCDKGAKTSQLKVTSQDFCKAEDKLIATENDKQPETNIPNFGSCSITRYSCAPSPVRWQKTAEKDRINDYKILTTESVCQCATGGKITVKHKGYQEKHEVF</sequence>
<reference evidence="2" key="1">
    <citation type="journal article" date="2019" name="Int. J. Syst. Evol. Microbiol.">
        <title>The Global Catalogue of Microorganisms (GCM) 10K type strain sequencing project: providing services to taxonomists for standard genome sequencing and annotation.</title>
        <authorList>
            <consortium name="The Broad Institute Genomics Platform"/>
            <consortium name="The Broad Institute Genome Sequencing Center for Infectious Disease"/>
            <person name="Wu L."/>
            <person name="Ma J."/>
        </authorList>
    </citation>
    <scope>NUCLEOTIDE SEQUENCE [LARGE SCALE GENOMIC DNA]</scope>
    <source>
        <strain evidence="2">JCM 17337</strain>
    </source>
</reference>
<evidence type="ECO:0000313" key="1">
    <source>
        <dbReference type="EMBL" id="GAA3771509.1"/>
    </source>
</evidence>
<dbReference type="Pfam" id="PF14107">
    <property type="entry name" value="DUF4280"/>
    <property type="match status" value="1"/>
</dbReference>
<proteinExistence type="predicted"/>
<name>A0ABP7GPW3_9FLAO</name>
<organism evidence="1 2">
    <name type="scientific">Flavobacterium ginsengiterrae</name>
    <dbReference type="NCBI Taxonomy" id="871695"/>
    <lineage>
        <taxon>Bacteria</taxon>
        <taxon>Pseudomonadati</taxon>
        <taxon>Bacteroidota</taxon>
        <taxon>Flavobacteriia</taxon>
        <taxon>Flavobacteriales</taxon>
        <taxon>Flavobacteriaceae</taxon>
        <taxon>Flavobacterium</taxon>
    </lineage>
</organism>
<accession>A0ABP7GPW3</accession>
<evidence type="ECO:0008006" key="3">
    <source>
        <dbReference type="Google" id="ProtNLM"/>
    </source>
</evidence>
<keyword evidence="2" id="KW-1185">Reference proteome</keyword>
<dbReference type="InterPro" id="IPR025460">
    <property type="entry name" value="DUF4280"/>
</dbReference>